<dbReference type="PRINTS" id="PR00507">
    <property type="entry name" value="N12N6MTFRASE"/>
</dbReference>
<feature type="domain" description="DNA methylase adenine-specific" evidence="9">
    <location>
        <begin position="135"/>
        <end position="449"/>
    </location>
</feature>
<keyword evidence="5" id="KW-0949">S-adenosyl-L-methionine</keyword>
<evidence type="ECO:0000256" key="2">
    <source>
        <dbReference type="ARBA" id="ARBA00011900"/>
    </source>
</evidence>
<dbReference type="OrthoDB" id="9784823at2"/>
<keyword evidence="6" id="KW-0680">Restriction system</keyword>
<organism evidence="11 12">
    <name type="scientific">Melaminivora suipulveris</name>
    <dbReference type="NCBI Taxonomy" id="2109913"/>
    <lineage>
        <taxon>Bacteria</taxon>
        <taxon>Pseudomonadati</taxon>
        <taxon>Pseudomonadota</taxon>
        <taxon>Betaproteobacteria</taxon>
        <taxon>Burkholderiales</taxon>
        <taxon>Comamonadaceae</taxon>
        <taxon>Melaminivora</taxon>
    </lineage>
</organism>
<evidence type="ECO:0000256" key="5">
    <source>
        <dbReference type="ARBA" id="ARBA00022691"/>
    </source>
</evidence>
<comment type="catalytic activity">
    <reaction evidence="7">
        <text>a 2'-deoxyadenosine in DNA + S-adenosyl-L-methionine = an N(6)-methyl-2'-deoxyadenosine in DNA + S-adenosyl-L-homocysteine + H(+)</text>
        <dbReference type="Rhea" id="RHEA:15197"/>
        <dbReference type="Rhea" id="RHEA-COMP:12418"/>
        <dbReference type="Rhea" id="RHEA-COMP:12419"/>
        <dbReference type="ChEBI" id="CHEBI:15378"/>
        <dbReference type="ChEBI" id="CHEBI:57856"/>
        <dbReference type="ChEBI" id="CHEBI:59789"/>
        <dbReference type="ChEBI" id="CHEBI:90615"/>
        <dbReference type="ChEBI" id="CHEBI:90616"/>
        <dbReference type="EC" id="2.1.1.72"/>
    </reaction>
</comment>
<dbReference type="GO" id="GO:0009007">
    <property type="term" value="F:site-specific DNA-methyltransferase (adenine-specific) activity"/>
    <property type="evidence" value="ECO:0007669"/>
    <property type="project" value="UniProtKB-EC"/>
</dbReference>
<keyword evidence="8" id="KW-0175">Coiled coil</keyword>
<dbReference type="Pfam" id="PF02384">
    <property type="entry name" value="N6_Mtase"/>
    <property type="match status" value="1"/>
</dbReference>
<evidence type="ECO:0000256" key="3">
    <source>
        <dbReference type="ARBA" id="ARBA00022603"/>
    </source>
</evidence>
<keyword evidence="4" id="KW-0808">Transferase</keyword>
<dbReference type="SUPFAM" id="SSF53335">
    <property type="entry name" value="S-adenosyl-L-methionine-dependent methyltransferases"/>
    <property type="match status" value="1"/>
</dbReference>
<dbReference type="GO" id="GO:0032259">
    <property type="term" value="P:methylation"/>
    <property type="evidence" value="ECO:0007669"/>
    <property type="project" value="UniProtKB-KW"/>
</dbReference>
<feature type="domain" description="N6 adenine-specific DNA methyltransferase N-terminal" evidence="10">
    <location>
        <begin position="10"/>
        <end position="120"/>
    </location>
</feature>
<dbReference type="PROSITE" id="PS00092">
    <property type="entry name" value="N6_MTASE"/>
    <property type="match status" value="1"/>
</dbReference>
<dbReference type="InterPro" id="IPR051537">
    <property type="entry name" value="DNA_Adenine_Mtase"/>
</dbReference>
<dbReference type="EC" id="2.1.1.72" evidence="2"/>
<dbReference type="GO" id="GO:0009307">
    <property type="term" value="P:DNA restriction-modification system"/>
    <property type="evidence" value="ECO:0007669"/>
    <property type="project" value="UniProtKB-KW"/>
</dbReference>
<keyword evidence="3" id="KW-0489">Methyltransferase</keyword>
<evidence type="ECO:0000259" key="10">
    <source>
        <dbReference type="Pfam" id="PF12161"/>
    </source>
</evidence>
<dbReference type="Proteomes" id="UP000237925">
    <property type="component" value="Chromosome"/>
</dbReference>
<accession>A0A2R3QFG8</accession>
<reference evidence="11 12" key="1">
    <citation type="submission" date="2018-03" db="EMBL/GenBank/DDBJ databases">
        <title>Genome sequencing of Melaminivora sp.</title>
        <authorList>
            <person name="Kim S.-J."/>
            <person name="Heo J."/>
            <person name="Ahn J.-H."/>
            <person name="Kwon S.-W."/>
        </authorList>
    </citation>
    <scope>NUCLEOTIDE SEQUENCE [LARGE SCALE GENOMIC DNA]</scope>
    <source>
        <strain evidence="11 12">SC2-9</strain>
    </source>
</reference>
<feature type="coiled-coil region" evidence="8">
    <location>
        <begin position="633"/>
        <end position="667"/>
    </location>
</feature>
<protein>
    <recommendedName>
        <fullName evidence="2">site-specific DNA-methyltransferase (adenine-specific)</fullName>
        <ecNumber evidence="2">2.1.1.72</ecNumber>
    </recommendedName>
</protein>
<evidence type="ECO:0000256" key="4">
    <source>
        <dbReference type="ARBA" id="ARBA00022679"/>
    </source>
</evidence>
<dbReference type="InterPro" id="IPR022749">
    <property type="entry name" value="D12N6_MeTrfase_N"/>
</dbReference>
<dbReference type="Gene3D" id="1.20.1260.30">
    <property type="match status" value="1"/>
</dbReference>
<dbReference type="PANTHER" id="PTHR42933">
    <property type="entry name" value="SLR6095 PROTEIN"/>
    <property type="match status" value="1"/>
</dbReference>
<comment type="similarity">
    <text evidence="1">Belongs to the N(4)/N(6)-methyltransferase family.</text>
</comment>
<dbReference type="Pfam" id="PF12161">
    <property type="entry name" value="HsdM_N"/>
    <property type="match status" value="1"/>
</dbReference>
<name>A0A2R3QFG8_9BURK</name>
<dbReference type="EMBL" id="CP027667">
    <property type="protein sequence ID" value="AVO50513.1"/>
    <property type="molecule type" value="Genomic_DNA"/>
</dbReference>
<proteinExistence type="inferred from homology"/>
<dbReference type="GO" id="GO:0008170">
    <property type="term" value="F:N-methyltransferase activity"/>
    <property type="evidence" value="ECO:0007669"/>
    <property type="project" value="InterPro"/>
</dbReference>
<dbReference type="REBASE" id="247436">
    <property type="entry name" value="M.MspSC29ORF15685P"/>
</dbReference>
<dbReference type="CDD" id="cd02440">
    <property type="entry name" value="AdoMet_MTases"/>
    <property type="match status" value="1"/>
</dbReference>
<sequence length="807" mass="88704">MAIKKSELYSSLWASCDELRGGMDASQYKDYVLVLLFIKYVSDKYAGQPFAPITIPPGASFADMAALKGSSDIGDQINKRIVGPLATANKLADMPDFNDDTKLGTGKEMVDRLTNLIATFENPALDFSKNRADGDDILGDAYEYLMRHFATESGKSKGQFYTPAEVSRVMARIIGIGSAPTTSATTVYDPTCGSGSLLLKVADEATAKVTLYGQEKDSATSGLARMNMILHDNPTAEIRQGNTLADPKFKDSTLGRDQLKTFDYVVANPPFSDKRWSTGLDPLHDPYGRFATFGVPPAKQGDFAYLLHIIRSLKSTGQAACILQHGVLFRGNAEAEIRRNLVRHGYLKGIIGLPANLFYGTGIPACIIVIDKQHAHARKGIFMMDASSGYMKDGPKNRLREQDIHRIVDVFTRQTEVPQFARMVGLEEIEKNDFNLNLPRYIDASRAEDRQDIAGHLQGGIPAADVDALHAYWAVCSGLRGALFAPLRPGYLQLAVDQAAIKSTIHQHAEFAAFMARMNDLFDAWRQQAAPALKALQPGFHPKQLIAQLADSLLAHYTGQPLIDTYAVYQHLMDYWATTMQDDAYLIATDGWKAETYRVIEAKKNKDGKVTRSVDKGWACDPVPKALLVARYFAAEQQEIDDLAARLDSASAQLAELEEEHSGEDATFAGFDKINKASVTDRLREIKGDADAQDEAEVLNSWLELSKDEAALKKQLKDAEAALDAKACARYPQLSEAEIQALVADDKWLAALDAAIHGEMGRISQALTQRVRELAERYGTPLPLMLAKVEELEAKVNAHLARMGFAA</sequence>
<dbReference type="GO" id="GO:0003677">
    <property type="term" value="F:DNA binding"/>
    <property type="evidence" value="ECO:0007669"/>
    <property type="project" value="InterPro"/>
</dbReference>
<dbReference type="RefSeq" id="WP_106684964.1">
    <property type="nucleotide sequence ID" value="NZ_CP027667.1"/>
</dbReference>
<evidence type="ECO:0000256" key="8">
    <source>
        <dbReference type="SAM" id="Coils"/>
    </source>
</evidence>
<evidence type="ECO:0000259" key="9">
    <source>
        <dbReference type="Pfam" id="PF02384"/>
    </source>
</evidence>
<gene>
    <name evidence="11" type="ORF">C6568_15685</name>
</gene>
<dbReference type="InterPro" id="IPR029063">
    <property type="entry name" value="SAM-dependent_MTases_sf"/>
</dbReference>
<evidence type="ECO:0000256" key="7">
    <source>
        <dbReference type="ARBA" id="ARBA00047942"/>
    </source>
</evidence>
<dbReference type="NCBIfam" id="TIGR00497">
    <property type="entry name" value="hsdM"/>
    <property type="match status" value="1"/>
</dbReference>
<dbReference type="Gene3D" id="3.40.50.150">
    <property type="entry name" value="Vaccinia Virus protein VP39"/>
    <property type="match status" value="1"/>
</dbReference>
<dbReference type="PANTHER" id="PTHR42933:SF3">
    <property type="entry name" value="TYPE I RESTRICTION ENZYME MJAVIII METHYLASE SUBUNIT"/>
    <property type="match status" value="1"/>
</dbReference>
<evidence type="ECO:0000313" key="12">
    <source>
        <dbReference type="Proteomes" id="UP000237925"/>
    </source>
</evidence>
<evidence type="ECO:0000256" key="1">
    <source>
        <dbReference type="ARBA" id="ARBA00006594"/>
    </source>
</evidence>
<dbReference type="InterPro" id="IPR004546">
    <property type="entry name" value="Restrct_endonuc_T1M"/>
</dbReference>
<evidence type="ECO:0000256" key="6">
    <source>
        <dbReference type="ARBA" id="ARBA00022747"/>
    </source>
</evidence>
<evidence type="ECO:0000313" key="11">
    <source>
        <dbReference type="EMBL" id="AVO50513.1"/>
    </source>
</evidence>
<dbReference type="InterPro" id="IPR038333">
    <property type="entry name" value="T1MK-like_N_sf"/>
</dbReference>
<keyword evidence="12" id="KW-1185">Reference proteome</keyword>
<dbReference type="AlphaFoldDB" id="A0A2R3QFG8"/>
<dbReference type="KEGG" id="mela:C6568_15685"/>
<dbReference type="InterPro" id="IPR002052">
    <property type="entry name" value="DNA_methylase_N6_adenine_CS"/>
</dbReference>
<dbReference type="InterPro" id="IPR003356">
    <property type="entry name" value="DNA_methylase_A-5"/>
</dbReference>